<sequence>MDYSLLSHGLLVEEFVYGDDHTTVGLRVLTWTRADPRWLSTPSFGRAVRTDPDLLAGVTPTDRAGAERAYRALAGGELPDEAALRARFVGHEPFATAPPLRLGPTDPPAGFREKRVYRVLFAKEPAGAAPGAGSRTVGGDHFSWDVRRVGRGVAWALDVTVLLAGDTGDAGDADDADDADDTVGPVLRDLTAAVRRHGLVPVTTERFA</sequence>
<proteinExistence type="predicted"/>
<dbReference type="Proteomes" id="UP000612585">
    <property type="component" value="Unassembled WGS sequence"/>
</dbReference>
<name>A0A8J3Z4N2_9ACTN</name>
<dbReference type="RefSeq" id="WP_203994486.1">
    <property type="nucleotide sequence ID" value="NZ_BOPG01000024.1"/>
</dbReference>
<reference evidence="1" key="1">
    <citation type="submission" date="2021-01" db="EMBL/GenBank/DDBJ databases">
        <title>Whole genome shotgun sequence of Virgisporangium aurantiacum NBRC 16421.</title>
        <authorList>
            <person name="Komaki H."/>
            <person name="Tamura T."/>
        </authorList>
    </citation>
    <scope>NUCLEOTIDE SEQUENCE</scope>
    <source>
        <strain evidence="1">NBRC 16421</strain>
    </source>
</reference>
<evidence type="ECO:0000313" key="1">
    <source>
        <dbReference type="EMBL" id="GIJ56332.1"/>
    </source>
</evidence>
<dbReference type="AlphaFoldDB" id="A0A8J3Z4N2"/>
<gene>
    <name evidence="1" type="ORF">Vau01_038480</name>
</gene>
<evidence type="ECO:0000313" key="2">
    <source>
        <dbReference type="Proteomes" id="UP000612585"/>
    </source>
</evidence>
<dbReference type="EMBL" id="BOPG01000024">
    <property type="protein sequence ID" value="GIJ56332.1"/>
    <property type="molecule type" value="Genomic_DNA"/>
</dbReference>
<organism evidence="1 2">
    <name type="scientific">Virgisporangium aurantiacum</name>
    <dbReference type="NCBI Taxonomy" id="175570"/>
    <lineage>
        <taxon>Bacteria</taxon>
        <taxon>Bacillati</taxon>
        <taxon>Actinomycetota</taxon>
        <taxon>Actinomycetes</taxon>
        <taxon>Micromonosporales</taxon>
        <taxon>Micromonosporaceae</taxon>
        <taxon>Virgisporangium</taxon>
    </lineage>
</organism>
<accession>A0A8J3Z4N2</accession>
<comment type="caution">
    <text evidence="1">The sequence shown here is derived from an EMBL/GenBank/DDBJ whole genome shotgun (WGS) entry which is preliminary data.</text>
</comment>
<protein>
    <submittedName>
        <fullName evidence="1">Uncharacterized protein</fullName>
    </submittedName>
</protein>
<keyword evidence="2" id="KW-1185">Reference proteome</keyword>